<keyword evidence="9 13" id="KW-0472">Membrane</keyword>
<reference evidence="16" key="1">
    <citation type="submission" date="2025-08" db="UniProtKB">
        <authorList>
            <consortium name="RefSeq"/>
        </authorList>
    </citation>
    <scope>IDENTIFICATION</scope>
    <source>
        <tissue evidence="16">Blood</tissue>
    </source>
</reference>
<dbReference type="GO" id="GO:0005886">
    <property type="term" value="C:plasma membrane"/>
    <property type="evidence" value="ECO:0007669"/>
    <property type="project" value="UniProtKB-SubCell"/>
</dbReference>
<dbReference type="GeneID" id="104998955"/>
<dbReference type="OrthoDB" id="5959102at2759"/>
<gene>
    <name evidence="16" type="primary">FZD9</name>
</gene>
<evidence type="ECO:0000256" key="3">
    <source>
        <dbReference type="ARBA" id="ARBA00022473"/>
    </source>
</evidence>
<dbReference type="FunFam" id="1.20.1070.10:FF:000020">
    <property type="entry name" value="Frizzled class receptor 10"/>
    <property type="match status" value="1"/>
</dbReference>
<dbReference type="RefSeq" id="XP_010852654.1">
    <property type="nucleotide sequence ID" value="XM_010854352.1"/>
</dbReference>
<evidence type="ECO:0000256" key="12">
    <source>
        <dbReference type="SAM" id="MobiDB-lite"/>
    </source>
</evidence>
<feature type="transmembrane region" description="Helical" evidence="13">
    <location>
        <begin position="456"/>
        <end position="477"/>
    </location>
</feature>
<dbReference type="GO" id="GO:0060070">
    <property type="term" value="P:canonical Wnt signaling pathway"/>
    <property type="evidence" value="ECO:0007669"/>
    <property type="project" value="TreeGrafter"/>
</dbReference>
<name>A0A6P3IKZ2_BISBB</name>
<evidence type="ECO:0000256" key="10">
    <source>
        <dbReference type="ARBA" id="ARBA00023170"/>
    </source>
</evidence>
<dbReference type="InterPro" id="IPR017981">
    <property type="entry name" value="GPCR_2-like_7TM"/>
</dbReference>
<feature type="transmembrane region" description="Helical" evidence="13">
    <location>
        <begin position="363"/>
        <end position="384"/>
    </location>
</feature>
<dbReference type="PANTHER" id="PTHR11309:SF79">
    <property type="entry name" value="FRIZZLED-9"/>
    <property type="match status" value="1"/>
</dbReference>
<keyword evidence="6 13" id="KW-0812">Transmembrane</keyword>
<evidence type="ECO:0000256" key="4">
    <source>
        <dbReference type="ARBA" id="ARBA00022475"/>
    </source>
</evidence>
<feature type="compositionally biased region" description="Pro residues" evidence="12">
    <location>
        <begin position="53"/>
        <end position="63"/>
    </location>
</feature>
<dbReference type="Pfam" id="PF01534">
    <property type="entry name" value="Frizzled"/>
    <property type="match status" value="1"/>
</dbReference>
<keyword evidence="8" id="KW-0297">G-protein coupled receptor</keyword>
<evidence type="ECO:0000256" key="1">
    <source>
        <dbReference type="ARBA" id="ARBA00004651"/>
    </source>
</evidence>
<keyword evidence="3" id="KW-0217">Developmental protein</keyword>
<evidence type="ECO:0000256" key="6">
    <source>
        <dbReference type="ARBA" id="ARBA00022692"/>
    </source>
</evidence>
<sequence>MPARRTPASSPLHHLHAALQSNCAGIIILPQKTSESPLSVPSEVAQLGREPGELPPPPKPFPPSAAVSPARESLPGVPGSWASSLGQPLAEGGDLGAQSGPNPLLSPAPPGVSNAQGVQTKPPHPSPAATDQLAVGLGAAPGEVSTNYNHCPGSMLHTTPAMYQAIKQGQSGRNENRLRAKGPEPHATSEEAERLRSNCPRVHGRGVPGVEALEMSRSCAPRCGPGVEVFWSRRDKDFALVWMAVWSALCFFSTAFTVLTFLLEPHRFQYPERPIIFLSMCYNVYSLAFLIRAVAGAQSVACDQEAGALYVIQEGLENTGCTLVFLLLYYFGMASSLWWVVLTLTWFLAAGKKWGHEAIEAHGSYFHIAAWGLPALKTIVILTLRKVAGDELTGLCYVANMDAAALTGFVLVPLSCYLVLGTSFLLTGFVALFHIRKIMKTGGTNTEKLEKLMVKIGVFSILYTVPATCVIVCYVYERLNMDFWRLRATEQACSAATTPGGRRDCSLQGGSVPTVAVFMLKIFMSLVVGITSGVWVWSSKTFQTWQSLCHRKMAAGRARAKACRAPGGYGRGTHGHYKAPTVVLHMTKTDPSLENPTHL</sequence>
<evidence type="ECO:0000256" key="2">
    <source>
        <dbReference type="ARBA" id="ARBA00008077"/>
    </source>
</evidence>
<evidence type="ECO:0000313" key="16">
    <source>
        <dbReference type="RefSeq" id="XP_010852654.1"/>
    </source>
</evidence>
<keyword evidence="7 13" id="KW-1133">Transmembrane helix</keyword>
<dbReference type="GO" id="GO:0005615">
    <property type="term" value="C:extracellular space"/>
    <property type="evidence" value="ECO:0007669"/>
    <property type="project" value="TreeGrafter"/>
</dbReference>
<feature type="compositionally biased region" description="Basic and acidic residues" evidence="12">
    <location>
        <begin position="174"/>
        <end position="196"/>
    </location>
</feature>
<evidence type="ECO:0000256" key="5">
    <source>
        <dbReference type="ARBA" id="ARBA00022687"/>
    </source>
</evidence>
<dbReference type="GO" id="GO:0017147">
    <property type="term" value="F:Wnt-protein binding"/>
    <property type="evidence" value="ECO:0007669"/>
    <property type="project" value="TreeGrafter"/>
</dbReference>
<feature type="transmembrane region" description="Helical" evidence="13">
    <location>
        <begin position="404"/>
        <end position="435"/>
    </location>
</feature>
<evidence type="ECO:0000313" key="15">
    <source>
        <dbReference type="Proteomes" id="UP000515208"/>
    </source>
</evidence>
<dbReference type="Gene3D" id="1.20.1070.10">
    <property type="entry name" value="Rhodopsin 7-helix transmembrane proteins"/>
    <property type="match status" value="1"/>
</dbReference>
<keyword evidence="10" id="KW-0675">Receptor</keyword>
<proteinExistence type="inferred from homology"/>
<dbReference type="Proteomes" id="UP000515208">
    <property type="component" value="Unplaced"/>
</dbReference>
<evidence type="ECO:0000256" key="13">
    <source>
        <dbReference type="SAM" id="Phobius"/>
    </source>
</evidence>
<evidence type="ECO:0000256" key="7">
    <source>
        <dbReference type="ARBA" id="ARBA00022989"/>
    </source>
</evidence>
<feature type="domain" description="G-protein coupled receptors family 2 profile 2" evidence="14">
    <location>
        <begin position="239"/>
        <end position="544"/>
    </location>
</feature>
<dbReference type="AlphaFoldDB" id="A0A6P3IKZ2"/>
<evidence type="ECO:0000256" key="11">
    <source>
        <dbReference type="ARBA" id="ARBA00023224"/>
    </source>
</evidence>
<dbReference type="PRINTS" id="PR00489">
    <property type="entry name" value="FRIZZLED"/>
</dbReference>
<feature type="transmembrane region" description="Helical" evidence="13">
    <location>
        <begin position="239"/>
        <end position="263"/>
    </location>
</feature>
<keyword evidence="5" id="KW-0879">Wnt signaling pathway</keyword>
<organism evidence="15 16">
    <name type="scientific">Bison bison bison</name>
    <name type="common">North American plains bison</name>
    <dbReference type="NCBI Taxonomy" id="43346"/>
    <lineage>
        <taxon>Eukaryota</taxon>
        <taxon>Metazoa</taxon>
        <taxon>Chordata</taxon>
        <taxon>Craniata</taxon>
        <taxon>Vertebrata</taxon>
        <taxon>Euteleostomi</taxon>
        <taxon>Mammalia</taxon>
        <taxon>Eutheria</taxon>
        <taxon>Laurasiatheria</taxon>
        <taxon>Artiodactyla</taxon>
        <taxon>Ruminantia</taxon>
        <taxon>Pecora</taxon>
        <taxon>Bovidae</taxon>
        <taxon>Bovinae</taxon>
        <taxon>Bison</taxon>
    </lineage>
</organism>
<dbReference type="GO" id="GO:0035567">
    <property type="term" value="P:non-canonical Wnt signaling pathway"/>
    <property type="evidence" value="ECO:0007669"/>
    <property type="project" value="TreeGrafter"/>
</dbReference>
<evidence type="ECO:0000259" key="14">
    <source>
        <dbReference type="PROSITE" id="PS50261"/>
    </source>
</evidence>
<feature type="region of interest" description="Disordered" evidence="12">
    <location>
        <begin position="169"/>
        <end position="200"/>
    </location>
</feature>
<dbReference type="CDD" id="cd15036">
    <property type="entry name" value="7tmF_FZD9"/>
    <property type="match status" value="1"/>
</dbReference>
<evidence type="ECO:0000256" key="8">
    <source>
        <dbReference type="ARBA" id="ARBA00023040"/>
    </source>
</evidence>
<dbReference type="CTD" id="8326"/>
<accession>A0A6P3IKZ2</accession>
<feature type="transmembrane region" description="Helical" evidence="13">
    <location>
        <begin position="275"/>
        <end position="295"/>
    </location>
</feature>
<keyword evidence="11" id="KW-0807">Transducer</keyword>
<dbReference type="PANTHER" id="PTHR11309">
    <property type="entry name" value="FRIZZLED"/>
    <property type="match status" value="1"/>
</dbReference>
<keyword evidence="4" id="KW-1003">Cell membrane</keyword>
<dbReference type="InterPro" id="IPR000539">
    <property type="entry name" value="Frizzled/Smoothened_7TM"/>
</dbReference>
<comment type="subcellular location">
    <subcellularLocation>
        <location evidence="1">Cell membrane</location>
        <topology evidence="1">Multi-pass membrane protein</topology>
    </subcellularLocation>
</comment>
<dbReference type="PROSITE" id="PS50261">
    <property type="entry name" value="G_PROTEIN_RECEP_F2_4"/>
    <property type="match status" value="1"/>
</dbReference>
<protein>
    <submittedName>
        <fullName evidence="16">Frizzled-9</fullName>
    </submittedName>
</protein>
<evidence type="ECO:0000256" key="9">
    <source>
        <dbReference type="ARBA" id="ARBA00023136"/>
    </source>
</evidence>
<feature type="region of interest" description="Disordered" evidence="12">
    <location>
        <begin position="33"/>
        <end position="131"/>
    </location>
</feature>
<comment type="similarity">
    <text evidence="2">Belongs to the G-protein coupled receptor Fz/Smo family.</text>
</comment>
<keyword evidence="15" id="KW-1185">Reference proteome</keyword>
<dbReference type="SMART" id="SM01330">
    <property type="entry name" value="Frizzled"/>
    <property type="match status" value="1"/>
</dbReference>
<dbReference type="InterPro" id="IPR015526">
    <property type="entry name" value="Frizzled/SFRP"/>
</dbReference>
<dbReference type="GO" id="GO:0004930">
    <property type="term" value="F:G protein-coupled receptor activity"/>
    <property type="evidence" value="ECO:0007669"/>
    <property type="project" value="UniProtKB-KW"/>
</dbReference>
<feature type="transmembrane region" description="Helical" evidence="13">
    <location>
        <begin position="516"/>
        <end position="537"/>
    </location>
</feature>
<feature type="transmembrane region" description="Helical" evidence="13">
    <location>
        <begin position="327"/>
        <end position="351"/>
    </location>
</feature>
<dbReference type="KEGG" id="bbis:104998955"/>